<dbReference type="AlphaFoldDB" id="A0AAV8XZV5"/>
<sequence>MLKSYYAINRMSRKCWHRLFWHFIDKALLKSFIISKQATKNSLKLKDFRLEVISGLVGANRLKRDLGRRPMSPFSENFYKIHVPKNLRTGQAKHMPVHGTTRRYALCSTAKNPYRTKWAYDICRVLDFEKQQIKTVFLEFHKK</sequence>
<dbReference type="EMBL" id="JANEYF010002575">
    <property type="protein sequence ID" value="KAJ8944663.1"/>
    <property type="molecule type" value="Genomic_DNA"/>
</dbReference>
<proteinExistence type="predicted"/>
<name>A0AAV8XZV5_9CUCU</name>
<comment type="caution">
    <text evidence="1">The sequence shown here is derived from an EMBL/GenBank/DDBJ whole genome shotgun (WGS) entry which is preliminary data.</text>
</comment>
<evidence type="ECO:0000313" key="2">
    <source>
        <dbReference type="Proteomes" id="UP001162156"/>
    </source>
</evidence>
<evidence type="ECO:0000313" key="1">
    <source>
        <dbReference type="EMBL" id="KAJ8944663.1"/>
    </source>
</evidence>
<protein>
    <submittedName>
        <fullName evidence="1">Uncharacterized protein</fullName>
    </submittedName>
</protein>
<accession>A0AAV8XZV5</accession>
<gene>
    <name evidence="1" type="ORF">NQ314_009425</name>
</gene>
<organism evidence="1 2">
    <name type="scientific">Rhamnusium bicolor</name>
    <dbReference type="NCBI Taxonomy" id="1586634"/>
    <lineage>
        <taxon>Eukaryota</taxon>
        <taxon>Metazoa</taxon>
        <taxon>Ecdysozoa</taxon>
        <taxon>Arthropoda</taxon>
        <taxon>Hexapoda</taxon>
        <taxon>Insecta</taxon>
        <taxon>Pterygota</taxon>
        <taxon>Neoptera</taxon>
        <taxon>Endopterygota</taxon>
        <taxon>Coleoptera</taxon>
        <taxon>Polyphaga</taxon>
        <taxon>Cucujiformia</taxon>
        <taxon>Chrysomeloidea</taxon>
        <taxon>Cerambycidae</taxon>
        <taxon>Lepturinae</taxon>
        <taxon>Rhagiini</taxon>
        <taxon>Rhamnusium</taxon>
    </lineage>
</organism>
<reference evidence="1" key="1">
    <citation type="journal article" date="2023" name="Insect Mol. Biol.">
        <title>Genome sequencing provides insights into the evolution of gene families encoding plant cell wall-degrading enzymes in longhorned beetles.</title>
        <authorList>
            <person name="Shin N.R."/>
            <person name="Okamura Y."/>
            <person name="Kirsch R."/>
            <person name="Pauchet Y."/>
        </authorList>
    </citation>
    <scope>NUCLEOTIDE SEQUENCE</scope>
    <source>
        <strain evidence="1">RBIC_L_NR</strain>
    </source>
</reference>
<dbReference type="Proteomes" id="UP001162156">
    <property type="component" value="Unassembled WGS sequence"/>
</dbReference>
<keyword evidence="2" id="KW-1185">Reference proteome</keyword>